<feature type="non-terminal residue" evidence="1">
    <location>
        <position position="1"/>
    </location>
</feature>
<organism evidence="1 2">
    <name type="scientific">Nesidiocoris tenuis</name>
    <dbReference type="NCBI Taxonomy" id="355587"/>
    <lineage>
        <taxon>Eukaryota</taxon>
        <taxon>Metazoa</taxon>
        <taxon>Ecdysozoa</taxon>
        <taxon>Arthropoda</taxon>
        <taxon>Hexapoda</taxon>
        <taxon>Insecta</taxon>
        <taxon>Pterygota</taxon>
        <taxon>Neoptera</taxon>
        <taxon>Paraneoptera</taxon>
        <taxon>Hemiptera</taxon>
        <taxon>Heteroptera</taxon>
        <taxon>Panheteroptera</taxon>
        <taxon>Cimicomorpha</taxon>
        <taxon>Miridae</taxon>
        <taxon>Dicyphina</taxon>
        <taxon>Nesidiocoris</taxon>
    </lineage>
</organism>
<evidence type="ECO:0000313" key="1">
    <source>
        <dbReference type="EMBL" id="CAB0005325.1"/>
    </source>
</evidence>
<protein>
    <submittedName>
        <fullName evidence="1">Uncharacterized protein</fullName>
    </submittedName>
</protein>
<reference evidence="1 2" key="1">
    <citation type="submission" date="2020-02" db="EMBL/GenBank/DDBJ databases">
        <authorList>
            <person name="Ferguson B K."/>
        </authorList>
    </citation>
    <scope>NUCLEOTIDE SEQUENCE [LARGE SCALE GENOMIC DNA]</scope>
</reference>
<proteinExistence type="predicted"/>
<accession>A0A6H5GQP7</accession>
<keyword evidence="2" id="KW-1185">Reference proteome</keyword>
<evidence type="ECO:0000313" key="2">
    <source>
        <dbReference type="Proteomes" id="UP000479000"/>
    </source>
</evidence>
<dbReference type="EMBL" id="CADCXU010016269">
    <property type="protein sequence ID" value="CAB0005325.1"/>
    <property type="molecule type" value="Genomic_DNA"/>
</dbReference>
<name>A0A6H5GQP7_9HEMI</name>
<dbReference type="Proteomes" id="UP000479000">
    <property type="component" value="Unassembled WGS sequence"/>
</dbReference>
<dbReference type="AlphaFoldDB" id="A0A6H5GQP7"/>
<gene>
    <name evidence="1" type="ORF">NTEN_LOCUS10802</name>
</gene>
<sequence length="245" mass="27095">IVGNLIVNPREIMANTGQTITITCSIEPPTDSVQIHPFPWNPSSISRNHRPSLASIVHLRNPSSISGIHPLPMEPIINSLSLESILVLSLECKIHLKSSSSIPGIHRPSLESIVHLWNPLSTSGIHLLPLEPTINPLSLAPINSILEIDLPFLEPCHHLLESIVHLRNPSSALGTRHQSLSLESILVRSLESKIRLRSPSSVLCPWNPKSTHLPNLESGFHLWYPYCIPGSSISCWNHRRSLVAQ</sequence>